<feature type="compositionally biased region" description="Basic and acidic residues" evidence="3">
    <location>
        <begin position="461"/>
        <end position="491"/>
    </location>
</feature>
<feature type="compositionally biased region" description="Basic and acidic residues" evidence="3">
    <location>
        <begin position="502"/>
        <end position="523"/>
    </location>
</feature>
<accession>A0A4U5LZG6</accession>
<feature type="region of interest" description="Disordered" evidence="3">
    <location>
        <begin position="1"/>
        <end position="53"/>
    </location>
</feature>
<dbReference type="STRING" id="34508.A0A4U5LZG6"/>
<dbReference type="PANTHER" id="PTHR10026">
    <property type="entry name" value="CYCLIN"/>
    <property type="match status" value="1"/>
</dbReference>
<dbReference type="FunFam" id="1.10.472.10:FF:000031">
    <property type="entry name" value="cyclin-L1-1-like isoform X1"/>
    <property type="match status" value="1"/>
</dbReference>
<feature type="compositionally biased region" description="Basic and acidic residues" evidence="3">
    <location>
        <begin position="417"/>
        <end position="426"/>
    </location>
</feature>
<feature type="compositionally biased region" description="Basic residues" evidence="3">
    <location>
        <begin position="527"/>
        <end position="540"/>
    </location>
</feature>
<feature type="region of interest" description="Disordered" evidence="3">
    <location>
        <begin position="386"/>
        <end position="540"/>
    </location>
</feature>
<dbReference type="GO" id="GO:0006357">
    <property type="term" value="P:regulation of transcription by RNA polymerase II"/>
    <property type="evidence" value="ECO:0007669"/>
    <property type="project" value="InterPro"/>
</dbReference>
<dbReference type="CDD" id="cd20533">
    <property type="entry name" value="CYCLIN_CCNL_rpt2"/>
    <property type="match status" value="1"/>
</dbReference>
<feature type="compositionally biased region" description="Basic residues" evidence="3">
    <location>
        <begin position="492"/>
        <end position="501"/>
    </location>
</feature>
<evidence type="ECO:0000256" key="3">
    <source>
        <dbReference type="SAM" id="MobiDB-lite"/>
    </source>
</evidence>
<dbReference type="SUPFAM" id="SSF47954">
    <property type="entry name" value="Cyclin-like"/>
    <property type="match status" value="2"/>
</dbReference>
<dbReference type="InterPro" id="IPR013763">
    <property type="entry name" value="Cyclin-like_dom"/>
</dbReference>
<dbReference type="PIRSF" id="PIRSF036580">
    <property type="entry name" value="Cyclin_L"/>
    <property type="match status" value="1"/>
</dbReference>
<dbReference type="InterPro" id="IPR036915">
    <property type="entry name" value="Cyclin-like_sf"/>
</dbReference>
<feature type="domain" description="Cyclin-like" evidence="4">
    <location>
        <begin position="116"/>
        <end position="225"/>
    </location>
</feature>
<feature type="domain" description="Cyclin-like" evidence="4">
    <location>
        <begin position="238"/>
        <end position="328"/>
    </location>
</feature>
<evidence type="ECO:0000256" key="1">
    <source>
        <dbReference type="ARBA" id="ARBA00023127"/>
    </source>
</evidence>
<dbReference type="CDD" id="cd20532">
    <property type="entry name" value="CYCLIN_CCNL_rpt1"/>
    <property type="match status" value="1"/>
</dbReference>
<gene>
    <name evidence="5" type="ORF">L596_028813</name>
</gene>
<feature type="compositionally biased region" description="Basic and acidic residues" evidence="3">
    <location>
        <begin position="43"/>
        <end position="53"/>
    </location>
</feature>
<reference evidence="5 6" key="2">
    <citation type="journal article" date="2019" name="G3 (Bethesda)">
        <title>Hybrid Assembly of the Genome of the Entomopathogenic Nematode Steinernema carpocapsae Identifies the X-Chromosome.</title>
        <authorList>
            <person name="Serra L."/>
            <person name="Macchietto M."/>
            <person name="Macias-Munoz A."/>
            <person name="McGill C.J."/>
            <person name="Rodriguez I.M."/>
            <person name="Rodriguez B."/>
            <person name="Murad R."/>
            <person name="Mortazavi A."/>
        </authorList>
    </citation>
    <scope>NUCLEOTIDE SEQUENCE [LARGE SCALE GENOMIC DNA]</scope>
    <source>
        <strain evidence="5 6">ALL</strain>
    </source>
</reference>
<organism evidence="5 6">
    <name type="scientific">Steinernema carpocapsae</name>
    <name type="common">Entomopathogenic nematode</name>
    <dbReference type="NCBI Taxonomy" id="34508"/>
    <lineage>
        <taxon>Eukaryota</taxon>
        <taxon>Metazoa</taxon>
        <taxon>Ecdysozoa</taxon>
        <taxon>Nematoda</taxon>
        <taxon>Chromadorea</taxon>
        <taxon>Rhabditida</taxon>
        <taxon>Tylenchina</taxon>
        <taxon>Panagrolaimomorpha</taxon>
        <taxon>Strongyloidoidea</taxon>
        <taxon>Steinernematidae</taxon>
        <taxon>Steinernema</taxon>
    </lineage>
</organism>
<dbReference type="InterPro" id="IPR006671">
    <property type="entry name" value="Cyclin_N"/>
</dbReference>
<proteinExistence type="inferred from homology"/>
<protein>
    <recommendedName>
        <fullName evidence="4">Cyclin-like domain-containing protein</fullName>
    </recommendedName>
</protein>
<feature type="compositionally biased region" description="Basic residues" evidence="3">
    <location>
        <begin position="427"/>
        <end position="460"/>
    </location>
</feature>
<dbReference type="Gene3D" id="1.10.472.10">
    <property type="entry name" value="Cyclin-like"/>
    <property type="match status" value="2"/>
</dbReference>
<dbReference type="EMBL" id="AZBU02000011">
    <property type="protein sequence ID" value="TKR61739.1"/>
    <property type="molecule type" value="Genomic_DNA"/>
</dbReference>
<reference evidence="5 6" key="1">
    <citation type="journal article" date="2015" name="Genome Biol.">
        <title>Comparative genomics of Steinernema reveals deeply conserved gene regulatory networks.</title>
        <authorList>
            <person name="Dillman A.R."/>
            <person name="Macchietto M."/>
            <person name="Porter C.F."/>
            <person name="Rogers A."/>
            <person name="Williams B."/>
            <person name="Antoshechkin I."/>
            <person name="Lee M.M."/>
            <person name="Goodwin Z."/>
            <person name="Lu X."/>
            <person name="Lewis E.E."/>
            <person name="Goodrich-Blair H."/>
            <person name="Stock S.P."/>
            <person name="Adams B.J."/>
            <person name="Sternberg P.W."/>
            <person name="Mortazavi A."/>
        </authorList>
    </citation>
    <scope>NUCLEOTIDE SEQUENCE [LARGE SCALE GENOMIC DNA]</scope>
    <source>
        <strain evidence="5 6">ALL</strain>
    </source>
</reference>
<dbReference type="Pfam" id="PF00134">
    <property type="entry name" value="Cyclin_N"/>
    <property type="match status" value="1"/>
</dbReference>
<dbReference type="GO" id="GO:0016538">
    <property type="term" value="F:cyclin-dependent protein serine/threonine kinase regulator activity"/>
    <property type="evidence" value="ECO:0007669"/>
    <property type="project" value="InterPro"/>
</dbReference>
<evidence type="ECO:0000256" key="2">
    <source>
        <dbReference type="RuleBase" id="RU000383"/>
    </source>
</evidence>
<dbReference type="InterPro" id="IPR043198">
    <property type="entry name" value="Cyclin/Ssn8"/>
</dbReference>
<evidence type="ECO:0000259" key="4">
    <source>
        <dbReference type="SMART" id="SM00385"/>
    </source>
</evidence>
<keyword evidence="6" id="KW-1185">Reference proteome</keyword>
<dbReference type="Pfam" id="PF21797">
    <property type="entry name" value="CycT2-like_C"/>
    <property type="match status" value="1"/>
</dbReference>
<dbReference type="SMART" id="SM00385">
    <property type="entry name" value="CYCLIN"/>
    <property type="match status" value="2"/>
</dbReference>
<dbReference type="AlphaFoldDB" id="A0A4U5LZG6"/>
<evidence type="ECO:0000313" key="6">
    <source>
        <dbReference type="Proteomes" id="UP000298663"/>
    </source>
</evidence>
<name>A0A4U5LZG6_STECR</name>
<keyword evidence="1 2" id="KW-0195">Cyclin</keyword>
<comment type="caution">
    <text evidence="5">The sequence shown here is derived from an EMBL/GenBank/DDBJ whole genome shotgun (WGS) entry which is preliminary data.</text>
</comment>
<dbReference type="OrthoDB" id="10264655at2759"/>
<comment type="similarity">
    <text evidence="2">Belongs to the cyclin family.</text>
</comment>
<evidence type="ECO:0000313" key="5">
    <source>
        <dbReference type="EMBL" id="TKR61739.1"/>
    </source>
</evidence>
<sequence>MAQVEVPAAETPAQVEAMEVVPVPKEATEEETPPAETAAEEASPPKEEELTEQERIMAKIKPSSFGEKRMYSKIDIGPENWLLTMDDESRAKLENPPSLPKIDLETEQDLRFLGCELIQHGATLLRLPQTAAATAQILYQRFYYQRSFARHHFEYSVMACLLLASKIEEAPRRPREVLNVFSYLEHYYRRRHSSQPFKEYPPMAIDTKYVQTKNQVIKMERRILCALGFVVHVKHPHKLIFSYVHVLNCVNNHDLMQKAWSYMNDGLRTDMFLRYKAETIACACIHLAARTIEPKVPLPQQPFMWFELYDVSERDVEDISYMLLKMYTRKQTPNWPRLLEIIDKARFGDEPPAPVEVPPKDDPVKSQLALKAEEIMKKAREEAIREGRLAVDGSDTSTPGTGELKRKPERVSTVGNGHDRDRDRDRGGRRRHRSTTSRSRSRSHTPDRKRRKHRNKRSRSKSNDRDERSRRNGRDHRDKDRDYGRGKDRDRHDRRRSRSRDRRRDRDNHRTDKEKSRAREKEVVQTLRKRRSVSPSDRRK</sequence>
<dbReference type="Proteomes" id="UP000298663">
    <property type="component" value="Unassembled WGS sequence"/>
</dbReference>